<dbReference type="EMBL" id="JJOA01000023">
    <property type="protein sequence ID" value="KEA56978.1"/>
    <property type="molecule type" value="Genomic_DNA"/>
</dbReference>
<dbReference type="GO" id="GO:0003677">
    <property type="term" value="F:DNA binding"/>
    <property type="evidence" value="ECO:0007669"/>
    <property type="project" value="InterPro"/>
</dbReference>
<organism evidence="2">
    <name type="scientific">Burkholderia cenocepacia</name>
    <dbReference type="NCBI Taxonomy" id="95486"/>
    <lineage>
        <taxon>Bacteria</taxon>
        <taxon>Pseudomonadati</taxon>
        <taxon>Pseudomonadota</taxon>
        <taxon>Betaproteobacteria</taxon>
        <taxon>Burkholderiales</taxon>
        <taxon>Burkholderiaceae</taxon>
        <taxon>Burkholderia</taxon>
        <taxon>Burkholderia cepacia complex</taxon>
    </lineage>
</organism>
<protein>
    <submittedName>
        <fullName evidence="2">Crp/Fnr family transcriptional regulator</fullName>
    </submittedName>
</protein>
<proteinExistence type="predicted"/>
<dbReference type="PROSITE" id="PS51063">
    <property type="entry name" value="HTH_CRP_2"/>
    <property type="match status" value="1"/>
</dbReference>
<evidence type="ECO:0000313" key="2">
    <source>
        <dbReference type="EMBL" id="KEA56978.1"/>
    </source>
</evidence>
<accession>A0A071M890</accession>
<dbReference type="AlphaFoldDB" id="A0A071M890"/>
<dbReference type="InterPro" id="IPR012318">
    <property type="entry name" value="HTH_CRP"/>
</dbReference>
<gene>
    <name evidence="2" type="ORF">DT99_25175</name>
</gene>
<name>A0A071M890_9BURK</name>
<dbReference type="Gene3D" id="2.60.120.10">
    <property type="entry name" value="Jelly Rolls"/>
    <property type="match status" value="1"/>
</dbReference>
<reference evidence="2" key="1">
    <citation type="submission" date="2014-04" db="EMBL/GenBank/DDBJ databases">
        <title>In planta biocontrol of soil-borne Fusarium wilt of banana through a plant endophytic bacterium, Burkholderia cenocepacia 869T2.</title>
        <authorList>
            <person name="Ho Y.-N."/>
            <person name="Chiang H.-M."/>
            <person name="Chao C.-P."/>
            <person name="Su C.-C."/>
            <person name="Hsu H.-F."/>
            <person name="Guo C.-T."/>
            <person name="Hsieh J.-L."/>
            <person name="Huang C.-C."/>
        </authorList>
    </citation>
    <scope>NUCLEOTIDE SEQUENCE [LARGE SCALE GENOMIC DNA]</scope>
    <source>
        <strain evidence="2">869T2</strain>
    </source>
</reference>
<sequence length="258" mass="28465">MIHQADNVIELPHALGANQFLSALDGISRAELAPHLMLSNLKTGQLLCDAGENLEAVYFPVTAGISLQYTTGGKTTLGVTEIGREGIVCDDVIGSTMQRRVGVYHGGFAYRLHARRFVDACDASTAIRRQVFVRMQLVLAQASQVMFCSRHHVMRHQVGRWLLIAYERSRSIEIPVTHGTLGQMLGVRRETITDTVRQLHELGLIHQHRGAIVLTDLARLEGQGCDCHRVIRDETRRILAIDAGTGAGVGLSRRVRTT</sequence>
<evidence type="ECO:0000259" key="1">
    <source>
        <dbReference type="PROSITE" id="PS51063"/>
    </source>
</evidence>
<comment type="caution">
    <text evidence="2">The sequence shown here is derived from an EMBL/GenBank/DDBJ whole genome shotgun (WGS) entry which is preliminary data.</text>
</comment>
<dbReference type="Pfam" id="PF13545">
    <property type="entry name" value="HTH_Crp_2"/>
    <property type="match status" value="1"/>
</dbReference>
<dbReference type="SMART" id="SM00419">
    <property type="entry name" value="HTH_CRP"/>
    <property type="match status" value="1"/>
</dbReference>
<dbReference type="GO" id="GO:0006355">
    <property type="term" value="P:regulation of DNA-templated transcription"/>
    <property type="evidence" value="ECO:0007669"/>
    <property type="project" value="InterPro"/>
</dbReference>
<feature type="domain" description="HTH crp-type" evidence="1">
    <location>
        <begin position="152"/>
        <end position="218"/>
    </location>
</feature>
<dbReference type="InterPro" id="IPR036390">
    <property type="entry name" value="WH_DNA-bd_sf"/>
</dbReference>
<dbReference type="InterPro" id="IPR014710">
    <property type="entry name" value="RmlC-like_jellyroll"/>
</dbReference>
<dbReference type="SUPFAM" id="SSF46785">
    <property type="entry name" value="Winged helix' DNA-binding domain"/>
    <property type="match status" value="1"/>
</dbReference>
<dbReference type="OrthoDB" id="8969464at2"/>